<dbReference type="CDD" id="cd02440">
    <property type="entry name" value="AdoMet_MTases"/>
    <property type="match status" value="1"/>
</dbReference>
<accession>U1PJ87</accession>
<dbReference type="HOGENOM" id="CLU_884561_0_0_2"/>
<dbReference type="STRING" id="1238424.J07HQW1_02286"/>
<evidence type="ECO:0008006" key="3">
    <source>
        <dbReference type="Google" id="ProtNLM"/>
    </source>
</evidence>
<proteinExistence type="predicted"/>
<dbReference type="InterPro" id="IPR029063">
    <property type="entry name" value="SAM-dependent_MTases_sf"/>
</dbReference>
<dbReference type="AlphaFoldDB" id="U1PJ87"/>
<dbReference type="Gene3D" id="3.40.50.150">
    <property type="entry name" value="Vaccinia Virus protein VP39"/>
    <property type="match status" value="1"/>
</dbReference>
<name>U1PJ87_9EURY</name>
<protein>
    <recommendedName>
        <fullName evidence="3">Methyltransferase domain protein</fullName>
    </recommendedName>
</protein>
<sequence length="306" mass="33973">MDVDHALVRYLEAKRTVDDRSFSRRVRDTLYELLPSEPRMIDIGAGTGATVPRLLDSGIGGSYRGIDSSEQLTAYARAVRSRELRFRGYDVTTTAEENFTVSDITDADAHTNTDSPSHTESTLAVTFETADALTAAANTDDIDLLMAQQFMDLVSIEQALDVFLDALRPGGLAYFPLTFDGTTVFQPDHPADSEVEAAYHNAIDTAPDRDSHAGRHLLDALRNRPGTVRGVDAADAVVYPQENTYRGDEQYYLQQLLTFVEETVTSDAVPEINDWIASRRQQVSDGTLTYVGHRYDILYQTPTHRS</sequence>
<evidence type="ECO:0000313" key="2">
    <source>
        <dbReference type="Proteomes" id="UP000030649"/>
    </source>
</evidence>
<reference evidence="1 2" key="1">
    <citation type="journal article" date="2013" name="PLoS ONE">
        <title>Assembly-driven community genomics of a hypersaline microbial ecosystem.</title>
        <authorList>
            <person name="Podell S."/>
            <person name="Ugalde J.A."/>
            <person name="Narasingarao P."/>
            <person name="Banfield J.F."/>
            <person name="Heidelberg K.B."/>
            <person name="Allen E.E."/>
        </authorList>
    </citation>
    <scope>NUCLEOTIDE SEQUENCE [LARGE SCALE GENOMIC DNA]</scope>
    <source>
        <strain evidence="2">J07HQW1</strain>
    </source>
</reference>
<gene>
    <name evidence="1" type="ORF">J07HQW1_02286</name>
</gene>
<dbReference type="SUPFAM" id="SSF53335">
    <property type="entry name" value="S-adenosyl-L-methionine-dependent methyltransferases"/>
    <property type="match status" value="1"/>
</dbReference>
<evidence type="ECO:0000313" key="1">
    <source>
        <dbReference type="EMBL" id="ERG92251.1"/>
    </source>
</evidence>
<dbReference type="Proteomes" id="UP000030649">
    <property type="component" value="Unassembled WGS sequence"/>
</dbReference>
<dbReference type="EMBL" id="KE356560">
    <property type="protein sequence ID" value="ERG92251.1"/>
    <property type="molecule type" value="Genomic_DNA"/>
</dbReference>
<organism evidence="1 2">
    <name type="scientific">Haloquadratum walsbyi J07HQW1</name>
    <dbReference type="NCBI Taxonomy" id="1238424"/>
    <lineage>
        <taxon>Archaea</taxon>
        <taxon>Methanobacteriati</taxon>
        <taxon>Methanobacteriota</taxon>
        <taxon>Stenosarchaea group</taxon>
        <taxon>Halobacteria</taxon>
        <taxon>Halobacteriales</taxon>
        <taxon>Haloferacaceae</taxon>
        <taxon>Haloquadratum</taxon>
    </lineage>
</organism>